<feature type="transmembrane region" description="Helical" evidence="1">
    <location>
        <begin position="100"/>
        <end position="118"/>
    </location>
</feature>
<proteinExistence type="predicted"/>
<feature type="transmembrane region" description="Helical" evidence="1">
    <location>
        <begin position="245"/>
        <end position="264"/>
    </location>
</feature>
<reference evidence="2 3" key="1">
    <citation type="submission" date="2021-04" db="EMBL/GenBank/DDBJ databases">
        <title>Chitinophaga sp. nov., isolated from the rhizosphere soil.</title>
        <authorList>
            <person name="He S."/>
        </authorList>
    </citation>
    <scope>NUCLEOTIDE SEQUENCE [LARGE SCALE GENOMIC DNA]</scope>
    <source>
        <strain evidence="2 3">2R12</strain>
    </source>
</reference>
<feature type="transmembrane region" description="Helical" evidence="1">
    <location>
        <begin position="26"/>
        <end position="48"/>
    </location>
</feature>
<dbReference type="Proteomes" id="UP000676386">
    <property type="component" value="Unassembled WGS sequence"/>
</dbReference>
<organism evidence="2 3">
    <name type="scientific">Chitinophaga hostae</name>
    <dbReference type="NCBI Taxonomy" id="2831022"/>
    <lineage>
        <taxon>Bacteria</taxon>
        <taxon>Pseudomonadati</taxon>
        <taxon>Bacteroidota</taxon>
        <taxon>Chitinophagia</taxon>
        <taxon>Chitinophagales</taxon>
        <taxon>Chitinophagaceae</taxon>
        <taxon>Chitinophaga</taxon>
    </lineage>
</organism>
<keyword evidence="1" id="KW-0472">Membrane</keyword>
<feature type="transmembrane region" description="Helical" evidence="1">
    <location>
        <begin position="60"/>
        <end position="79"/>
    </location>
</feature>
<keyword evidence="1" id="KW-0812">Transmembrane</keyword>
<evidence type="ECO:0000313" key="2">
    <source>
        <dbReference type="EMBL" id="MBS0026429.1"/>
    </source>
</evidence>
<evidence type="ECO:0000256" key="1">
    <source>
        <dbReference type="SAM" id="Phobius"/>
    </source>
</evidence>
<keyword evidence="1" id="KW-1133">Transmembrane helix</keyword>
<comment type="caution">
    <text evidence="2">The sequence shown here is derived from an EMBL/GenBank/DDBJ whole genome shotgun (WGS) entry which is preliminary data.</text>
</comment>
<evidence type="ECO:0008006" key="4">
    <source>
        <dbReference type="Google" id="ProtNLM"/>
    </source>
</evidence>
<accession>A0ABS5ITZ3</accession>
<feature type="transmembrane region" description="Helical" evidence="1">
    <location>
        <begin position="154"/>
        <end position="173"/>
    </location>
</feature>
<sequence length="271" mass="31580">MQANNIFNFRRMQLYLQKHFADQLRFYLMGAVATFGLVTLIGILLVLTHNHFDKISDIVPFYYVGLFAGGLLFTSRSFNELAHKEKGVDFLLLPASQFEKFLTLFLISTIGFFLFYHISFYLSVNIVEKVQIAVNGLHVQNDYKFLSDPDEKVYVYYVYFVLQAIFLFGATCFHKYSFIKTVLCVLLFLFGLFLINSVIVTLLFGWKSEIWKSSIPFVMVHKMEVSGRLVHGGGSYLIPRWLLDAYAFILRFIFAPVFWTLAYFRLKDQEI</sequence>
<dbReference type="EMBL" id="JAGTXB010000001">
    <property type="protein sequence ID" value="MBS0026429.1"/>
    <property type="molecule type" value="Genomic_DNA"/>
</dbReference>
<keyword evidence="3" id="KW-1185">Reference proteome</keyword>
<protein>
    <recommendedName>
        <fullName evidence="4">ABC-2 type transport system permease protein</fullName>
    </recommendedName>
</protein>
<dbReference type="RefSeq" id="WP_211971538.1">
    <property type="nucleotide sequence ID" value="NZ_CBFHAM010000015.1"/>
</dbReference>
<evidence type="ECO:0000313" key="3">
    <source>
        <dbReference type="Proteomes" id="UP000676386"/>
    </source>
</evidence>
<gene>
    <name evidence="2" type="ORF">KE626_03795</name>
</gene>
<feature type="transmembrane region" description="Helical" evidence="1">
    <location>
        <begin position="185"/>
        <end position="206"/>
    </location>
</feature>
<name>A0ABS5ITZ3_9BACT</name>